<dbReference type="EMBL" id="LAZR01007656">
    <property type="protein sequence ID" value="KKM83838.1"/>
    <property type="molecule type" value="Genomic_DNA"/>
</dbReference>
<dbReference type="PANTHER" id="PTHR39184">
    <property type="match status" value="1"/>
</dbReference>
<protein>
    <recommendedName>
        <fullName evidence="1">Phage terminase large subunit N-terminal domain-containing protein</fullName>
    </recommendedName>
</protein>
<evidence type="ECO:0000313" key="2">
    <source>
        <dbReference type="EMBL" id="KKM83838.1"/>
    </source>
</evidence>
<dbReference type="InterPro" id="IPR027417">
    <property type="entry name" value="P-loop_NTPase"/>
</dbReference>
<reference evidence="2" key="1">
    <citation type="journal article" date="2015" name="Nature">
        <title>Complex archaea that bridge the gap between prokaryotes and eukaryotes.</title>
        <authorList>
            <person name="Spang A."/>
            <person name="Saw J.H."/>
            <person name="Jorgensen S.L."/>
            <person name="Zaremba-Niedzwiedzka K."/>
            <person name="Martijn J."/>
            <person name="Lind A.E."/>
            <person name="van Eijk R."/>
            <person name="Schleper C."/>
            <person name="Guy L."/>
            <person name="Ettema T.J."/>
        </authorList>
    </citation>
    <scope>NUCLEOTIDE SEQUENCE</scope>
</reference>
<dbReference type="InterPro" id="IPR052380">
    <property type="entry name" value="Viral_DNA_packaging_terminase"/>
</dbReference>
<sequence length="419" mass="48323">MTGSAVKPNTDALDFRYTKVFNETLDAWLEGYLRALHQGGTSSSKTYSILQFLIWLAEKAVEPLRISVVSESLPHLKRGAITDFFTILGEIANKTNPNWRSTEFTYQRPEWKGMIEFFGADDSGKVHGPRRDVLFINEGNNIPWKTADQLDSRTRLFTIVDWNPVSEFWVHEYESGDDILPGWIHDKEHNKYIHSTYLDARDVLPDVVVEKIESHKNDPNWWRIYGEGETGNIEGLVYPIFDQETQIVPKLPDGDYFYGLDFGYTDPTVLVKNVIIGSNLYSEQVLWGINWGNDVLAREMDLAKVRKHTDLITADCEDAKSIAFLQEKGYYVKPSEKGKDSARYGHLKVNEYLQHWTVNSPDCIKEQRNFRYITRIANGREWISNDTTHYFSHGMSARRYGVEGYEPPYHGPDIPATNY</sequence>
<name>A0A0F9KPK4_9ZZZZ</name>
<dbReference type="Pfam" id="PF04466">
    <property type="entry name" value="Terminase_3"/>
    <property type="match status" value="1"/>
</dbReference>
<feature type="domain" description="Phage terminase large subunit N-terminal" evidence="1">
    <location>
        <begin position="38"/>
        <end position="229"/>
    </location>
</feature>
<evidence type="ECO:0000259" key="1">
    <source>
        <dbReference type="Pfam" id="PF04466"/>
    </source>
</evidence>
<gene>
    <name evidence="2" type="ORF">LCGC14_1305300</name>
</gene>
<comment type="caution">
    <text evidence="2">The sequence shown here is derived from an EMBL/GenBank/DDBJ whole genome shotgun (WGS) entry which is preliminary data.</text>
</comment>
<dbReference type="AlphaFoldDB" id="A0A0F9KPK4"/>
<proteinExistence type="predicted"/>
<dbReference type="Gene3D" id="3.40.50.300">
    <property type="entry name" value="P-loop containing nucleotide triphosphate hydrolases"/>
    <property type="match status" value="1"/>
</dbReference>
<dbReference type="InterPro" id="IPR035412">
    <property type="entry name" value="Terminase_L_N"/>
</dbReference>
<dbReference type="PANTHER" id="PTHR39184:SF1">
    <property type="entry name" value="PBSX PHAGE TERMINASE LARGE SUBUNIT"/>
    <property type="match status" value="1"/>
</dbReference>
<dbReference type="Gene3D" id="3.30.420.280">
    <property type="match status" value="1"/>
</dbReference>
<accession>A0A0F9KPK4</accession>
<organism evidence="2">
    <name type="scientific">marine sediment metagenome</name>
    <dbReference type="NCBI Taxonomy" id="412755"/>
    <lineage>
        <taxon>unclassified sequences</taxon>
        <taxon>metagenomes</taxon>
        <taxon>ecological metagenomes</taxon>
    </lineage>
</organism>